<proteinExistence type="predicted"/>
<gene>
    <name evidence="1" type="ORF">EMEDMD4_1080001</name>
</gene>
<reference evidence="1" key="1">
    <citation type="submission" date="2019-06" db="EMBL/GenBank/DDBJ databases">
        <authorList>
            <person name="Le Quere A."/>
            <person name="Colella S."/>
        </authorList>
    </citation>
    <scope>NUCLEOTIDE SEQUENCE</scope>
    <source>
        <strain evidence="1">EmedicaeMD41</strain>
    </source>
</reference>
<dbReference type="Proteomes" id="UP000507954">
    <property type="component" value="Unassembled WGS sequence"/>
</dbReference>
<dbReference type="AlphaFoldDB" id="A0A508WQ97"/>
<accession>A0A508WQ97</accession>
<sequence>MDATWEVTMFRNANEPDPTYRIPPRPYIPKVKVAVSYRY</sequence>
<organism evidence="1">
    <name type="scientific">Sinorhizobium medicae</name>
    <dbReference type="NCBI Taxonomy" id="110321"/>
    <lineage>
        <taxon>Bacteria</taxon>
        <taxon>Pseudomonadati</taxon>
        <taxon>Pseudomonadota</taxon>
        <taxon>Alphaproteobacteria</taxon>
        <taxon>Hyphomicrobiales</taxon>
        <taxon>Rhizobiaceae</taxon>
        <taxon>Sinorhizobium/Ensifer group</taxon>
        <taxon>Sinorhizobium</taxon>
    </lineage>
</organism>
<name>A0A508WQ97_9HYPH</name>
<protein>
    <submittedName>
        <fullName evidence="1">Uncharacterized protein</fullName>
    </submittedName>
</protein>
<evidence type="ECO:0000313" key="1">
    <source>
        <dbReference type="EMBL" id="VTZ59423.1"/>
    </source>
</evidence>
<dbReference type="EMBL" id="CABFNB010000011">
    <property type="protein sequence ID" value="VTZ59423.1"/>
    <property type="molecule type" value="Genomic_DNA"/>
</dbReference>